<evidence type="ECO:0000256" key="3">
    <source>
        <dbReference type="ARBA" id="ARBA00010617"/>
    </source>
</evidence>
<dbReference type="GO" id="GO:0016705">
    <property type="term" value="F:oxidoreductase activity, acting on paired donors, with incorporation or reduction of molecular oxygen"/>
    <property type="evidence" value="ECO:0007669"/>
    <property type="project" value="InterPro"/>
</dbReference>
<evidence type="ECO:0000256" key="9">
    <source>
        <dbReference type="PIRSR" id="PIRSR602401-1"/>
    </source>
</evidence>
<accession>A0A0C9UCF5</accession>
<evidence type="ECO:0000313" key="12">
    <source>
        <dbReference type="Proteomes" id="UP000054279"/>
    </source>
</evidence>
<evidence type="ECO:0000256" key="4">
    <source>
        <dbReference type="ARBA" id="ARBA00022617"/>
    </source>
</evidence>
<dbReference type="Pfam" id="PF00067">
    <property type="entry name" value="p450"/>
    <property type="match status" value="1"/>
</dbReference>
<organism evidence="11 12">
    <name type="scientific">Sphaerobolus stellatus (strain SS14)</name>
    <dbReference type="NCBI Taxonomy" id="990650"/>
    <lineage>
        <taxon>Eukaryota</taxon>
        <taxon>Fungi</taxon>
        <taxon>Dikarya</taxon>
        <taxon>Basidiomycota</taxon>
        <taxon>Agaricomycotina</taxon>
        <taxon>Agaricomycetes</taxon>
        <taxon>Phallomycetidae</taxon>
        <taxon>Geastrales</taxon>
        <taxon>Sphaerobolaceae</taxon>
        <taxon>Sphaerobolus</taxon>
    </lineage>
</organism>
<dbReference type="SUPFAM" id="SSF48264">
    <property type="entry name" value="Cytochrome P450"/>
    <property type="match status" value="1"/>
</dbReference>
<dbReference type="PROSITE" id="PS00086">
    <property type="entry name" value="CYTOCHROME_P450"/>
    <property type="match status" value="1"/>
</dbReference>
<evidence type="ECO:0000256" key="10">
    <source>
        <dbReference type="RuleBase" id="RU000461"/>
    </source>
</evidence>
<proteinExistence type="inferred from homology"/>
<evidence type="ECO:0000313" key="11">
    <source>
        <dbReference type="EMBL" id="KIJ23141.1"/>
    </source>
</evidence>
<evidence type="ECO:0000256" key="6">
    <source>
        <dbReference type="ARBA" id="ARBA00023002"/>
    </source>
</evidence>
<dbReference type="PRINTS" id="PR00463">
    <property type="entry name" value="EP450I"/>
</dbReference>
<dbReference type="Gene3D" id="1.10.630.10">
    <property type="entry name" value="Cytochrome P450"/>
    <property type="match status" value="1"/>
</dbReference>
<dbReference type="PANTHER" id="PTHR46300:SF7">
    <property type="entry name" value="P450, PUTATIVE (EUROFUNG)-RELATED"/>
    <property type="match status" value="1"/>
</dbReference>
<keyword evidence="6 10" id="KW-0560">Oxidoreductase</keyword>
<reference evidence="11 12" key="1">
    <citation type="submission" date="2014-06" db="EMBL/GenBank/DDBJ databases">
        <title>Evolutionary Origins and Diversification of the Mycorrhizal Mutualists.</title>
        <authorList>
            <consortium name="DOE Joint Genome Institute"/>
            <consortium name="Mycorrhizal Genomics Consortium"/>
            <person name="Kohler A."/>
            <person name="Kuo A."/>
            <person name="Nagy L.G."/>
            <person name="Floudas D."/>
            <person name="Copeland A."/>
            <person name="Barry K.W."/>
            <person name="Cichocki N."/>
            <person name="Veneault-Fourrey C."/>
            <person name="LaButti K."/>
            <person name="Lindquist E.A."/>
            <person name="Lipzen A."/>
            <person name="Lundell T."/>
            <person name="Morin E."/>
            <person name="Murat C."/>
            <person name="Riley R."/>
            <person name="Ohm R."/>
            <person name="Sun H."/>
            <person name="Tunlid A."/>
            <person name="Henrissat B."/>
            <person name="Grigoriev I.V."/>
            <person name="Hibbett D.S."/>
            <person name="Martin F."/>
        </authorList>
    </citation>
    <scope>NUCLEOTIDE SEQUENCE [LARGE SCALE GENOMIC DNA]</scope>
    <source>
        <strain evidence="11 12">SS14</strain>
    </source>
</reference>
<evidence type="ECO:0000256" key="8">
    <source>
        <dbReference type="ARBA" id="ARBA00023033"/>
    </source>
</evidence>
<dbReference type="InterPro" id="IPR001128">
    <property type="entry name" value="Cyt_P450"/>
</dbReference>
<dbReference type="EMBL" id="KN837788">
    <property type="protein sequence ID" value="KIJ23141.1"/>
    <property type="molecule type" value="Genomic_DNA"/>
</dbReference>
<protein>
    <submittedName>
        <fullName evidence="11">Unplaced genomic scaffold SPHSTscaffold_713, whole genome shotgun sequence</fullName>
    </submittedName>
</protein>
<dbReference type="InterPro" id="IPR036396">
    <property type="entry name" value="Cyt_P450_sf"/>
</dbReference>
<dbReference type="GO" id="GO:0005506">
    <property type="term" value="F:iron ion binding"/>
    <property type="evidence" value="ECO:0007669"/>
    <property type="project" value="InterPro"/>
</dbReference>
<gene>
    <name evidence="11" type="ORF">M422DRAFT_196300</name>
</gene>
<feature type="binding site" description="axial binding residue" evidence="9">
    <location>
        <position position="125"/>
    </location>
    <ligand>
        <name>heme</name>
        <dbReference type="ChEBI" id="CHEBI:30413"/>
    </ligand>
    <ligandPart>
        <name>Fe</name>
        <dbReference type="ChEBI" id="CHEBI:18248"/>
    </ligandPart>
</feature>
<dbReference type="Proteomes" id="UP000054279">
    <property type="component" value="Unassembled WGS sequence"/>
</dbReference>
<dbReference type="GO" id="GO:0020037">
    <property type="term" value="F:heme binding"/>
    <property type="evidence" value="ECO:0007669"/>
    <property type="project" value="InterPro"/>
</dbReference>
<comment type="cofactor">
    <cofactor evidence="1 9">
        <name>heme</name>
        <dbReference type="ChEBI" id="CHEBI:30413"/>
    </cofactor>
</comment>
<dbReference type="OrthoDB" id="2789670at2759"/>
<dbReference type="HOGENOM" id="CLU_001570_20_0_1"/>
<dbReference type="InterPro" id="IPR017972">
    <property type="entry name" value="Cyt_P450_CS"/>
</dbReference>
<dbReference type="GO" id="GO:0004497">
    <property type="term" value="F:monooxygenase activity"/>
    <property type="evidence" value="ECO:0007669"/>
    <property type="project" value="UniProtKB-KW"/>
</dbReference>
<keyword evidence="8 10" id="KW-0503">Monooxygenase</keyword>
<name>A0A0C9UCF5_SPHS4</name>
<dbReference type="AlphaFoldDB" id="A0A0C9UCF5"/>
<keyword evidence="4 9" id="KW-0349">Heme</keyword>
<keyword evidence="5 9" id="KW-0479">Metal-binding</keyword>
<evidence type="ECO:0000256" key="1">
    <source>
        <dbReference type="ARBA" id="ARBA00001971"/>
    </source>
</evidence>
<comment type="similarity">
    <text evidence="3 10">Belongs to the cytochrome P450 family.</text>
</comment>
<evidence type="ECO:0000256" key="2">
    <source>
        <dbReference type="ARBA" id="ARBA00005179"/>
    </source>
</evidence>
<dbReference type="InterPro" id="IPR050364">
    <property type="entry name" value="Cytochrome_P450_fung"/>
</dbReference>
<comment type="pathway">
    <text evidence="2">Secondary metabolite biosynthesis.</text>
</comment>
<evidence type="ECO:0000256" key="5">
    <source>
        <dbReference type="ARBA" id="ARBA00022723"/>
    </source>
</evidence>
<sequence>MAMYPEVQKKAQREIDHVVGSARLPDFGDKNSLPYINTIIKESLRWQNVFPLSIARSSTKDDEYQGYFIPKDTVVIQSTWSIMHDPENYSDPHEFRPERFLKDGQINTSVLDSMAVVFGIGRRICPGMVFADNSLYSILSTALAVFDIYPGVDTKGNPVKINCEMTSGILSYPKPFECAIKPRSSVALSLIKGFHE</sequence>
<evidence type="ECO:0000256" key="7">
    <source>
        <dbReference type="ARBA" id="ARBA00023004"/>
    </source>
</evidence>
<keyword evidence="12" id="KW-1185">Reference proteome</keyword>
<keyword evidence="7 9" id="KW-0408">Iron</keyword>
<dbReference type="PRINTS" id="PR00385">
    <property type="entry name" value="P450"/>
</dbReference>
<dbReference type="InterPro" id="IPR002401">
    <property type="entry name" value="Cyt_P450_E_grp-I"/>
</dbReference>
<dbReference type="PANTHER" id="PTHR46300">
    <property type="entry name" value="P450, PUTATIVE (EUROFUNG)-RELATED-RELATED"/>
    <property type="match status" value="1"/>
</dbReference>